<evidence type="ECO:0000256" key="1">
    <source>
        <dbReference type="ARBA" id="ARBA00004141"/>
    </source>
</evidence>
<keyword evidence="3 6" id="KW-0812">Transmembrane</keyword>
<evidence type="ECO:0000256" key="6">
    <source>
        <dbReference type="SAM" id="Phobius"/>
    </source>
</evidence>
<evidence type="ECO:0000256" key="2">
    <source>
        <dbReference type="ARBA" id="ARBA00007783"/>
    </source>
</evidence>
<feature type="transmembrane region" description="Helical" evidence="6">
    <location>
        <begin position="98"/>
        <end position="125"/>
    </location>
</feature>
<dbReference type="PIRSF" id="PIRSF006648">
    <property type="entry name" value="DrrB"/>
    <property type="match status" value="1"/>
</dbReference>
<dbReference type="InterPro" id="IPR052522">
    <property type="entry name" value="ABC-2_transport_permease"/>
</dbReference>
<evidence type="ECO:0000313" key="9">
    <source>
        <dbReference type="Proteomes" id="UP000077857"/>
    </source>
</evidence>
<dbReference type="GO" id="GO:0043190">
    <property type="term" value="C:ATP-binding cassette (ABC) transporter complex"/>
    <property type="evidence" value="ECO:0007669"/>
    <property type="project" value="InterPro"/>
</dbReference>
<keyword evidence="5 6" id="KW-0472">Membrane</keyword>
<dbReference type="EMBL" id="LUUJ01000094">
    <property type="protein sequence ID" value="OAI13981.1"/>
    <property type="molecule type" value="Genomic_DNA"/>
</dbReference>
<dbReference type="AlphaFoldDB" id="A0A177N7X5"/>
<dbReference type="InterPro" id="IPR013525">
    <property type="entry name" value="ABC2_TM"/>
</dbReference>
<feature type="transmembrane region" description="Helical" evidence="6">
    <location>
        <begin position="221"/>
        <end position="243"/>
    </location>
</feature>
<comment type="caution">
    <text evidence="8">The sequence shown here is derived from an EMBL/GenBank/DDBJ whole genome shotgun (WGS) entry which is preliminary data.</text>
</comment>
<sequence>MMSSGFWAFVARTLAESLENWRYALFRMLFQPFVYLLVFGKILGQALPGNGYSLTVGPGIVAMLVMNTALNCIGGLFSRGYYFRSMEGWLLAPLSLRALMLAWVTGTVLIATFAGLIGSVLVYLLLGFQPVSPWMELLCLIYGAATFSFLCCIGYTLPATPAKAQDFLAFLLMPMMFLGCTFFSYAMLEPPWNVVALLLPTTYLSEALRAAYGTVPSGLDISAIAFGGSAVLALLFLLADWAFRRRLRNFLW</sequence>
<dbReference type="PANTHER" id="PTHR43332:SF2">
    <property type="entry name" value="INNER MEMBRANE TRANSPORT PERMEASE YADH"/>
    <property type="match status" value="1"/>
</dbReference>
<dbReference type="OrthoDB" id="5574039at2"/>
<evidence type="ECO:0000313" key="8">
    <source>
        <dbReference type="EMBL" id="OAI13981.1"/>
    </source>
</evidence>
<feature type="domain" description="ABC-2 type transporter transmembrane" evidence="7">
    <location>
        <begin position="6"/>
        <end position="211"/>
    </location>
</feature>
<dbReference type="Proteomes" id="UP000077857">
    <property type="component" value="Unassembled WGS sequence"/>
</dbReference>
<evidence type="ECO:0000256" key="5">
    <source>
        <dbReference type="ARBA" id="ARBA00023136"/>
    </source>
</evidence>
<feature type="transmembrane region" description="Helical" evidence="6">
    <location>
        <begin position="169"/>
        <end position="188"/>
    </location>
</feature>
<comment type="subcellular location">
    <subcellularLocation>
        <location evidence="1">Membrane</location>
        <topology evidence="1">Multi-pass membrane protein</topology>
    </subcellularLocation>
</comment>
<dbReference type="RefSeq" id="WP_064041225.1">
    <property type="nucleotide sequence ID" value="NZ_LUUJ01000094.1"/>
</dbReference>
<gene>
    <name evidence="8" type="ORF">A1507_15915</name>
</gene>
<dbReference type="Pfam" id="PF01061">
    <property type="entry name" value="ABC2_membrane"/>
    <property type="match status" value="1"/>
</dbReference>
<feature type="transmembrane region" description="Helical" evidence="6">
    <location>
        <begin position="56"/>
        <end position="78"/>
    </location>
</feature>
<evidence type="ECO:0000256" key="3">
    <source>
        <dbReference type="ARBA" id="ARBA00022692"/>
    </source>
</evidence>
<evidence type="ECO:0000256" key="4">
    <source>
        <dbReference type="ARBA" id="ARBA00022989"/>
    </source>
</evidence>
<dbReference type="PANTHER" id="PTHR43332">
    <property type="entry name" value="INNER MEMBRANE TRANSPORT PERMEASE YADH-RELATED"/>
    <property type="match status" value="1"/>
</dbReference>
<comment type="similarity">
    <text evidence="2">Belongs to the ABC-2 integral membrane protein family.</text>
</comment>
<organism evidence="8 9">
    <name type="scientific">Methylomonas koyamae</name>
    <dbReference type="NCBI Taxonomy" id="702114"/>
    <lineage>
        <taxon>Bacteria</taxon>
        <taxon>Pseudomonadati</taxon>
        <taxon>Pseudomonadota</taxon>
        <taxon>Gammaproteobacteria</taxon>
        <taxon>Methylococcales</taxon>
        <taxon>Methylococcaceae</taxon>
        <taxon>Methylomonas</taxon>
    </lineage>
</organism>
<protein>
    <submittedName>
        <fullName evidence="8">ABC transporter</fullName>
    </submittedName>
</protein>
<dbReference type="GO" id="GO:0140359">
    <property type="term" value="F:ABC-type transporter activity"/>
    <property type="evidence" value="ECO:0007669"/>
    <property type="project" value="InterPro"/>
</dbReference>
<accession>A0A177N7X5</accession>
<proteinExistence type="inferred from homology"/>
<dbReference type="InterPro" id="IPR000412">
    <property type="entry name" value="ABC_2_transport"/>
</dbReference>
<reference evidence="8 9" key="1">
    <citation type="submission" date="2016-03" db="EMBL/GenBank/DDBJ databases">
        <authorList>
            <person name="Ploux O."/>
        </authorList>
    </citation>
    <scope>NUCLEOTIDE SEQUENCE [LARGE SCALE GENOMIC DNA]</scope>
    <source>
        <strain evidence="8 9">R-45378</strain>
    </source>
</reference>
<keyword evidence="4 6" id="KW-1133">Transmembrane helix</keyword>
<evidence type="ECO:0000259" key="7">
    <source>
        <dbReference type="Pfam" id="PF01061"/>
    </source>
</evidence>
<name>A0A177N7X5_9GAMM</name>
<feature type="transmembrane region" description="Helical" evidence="6">
    <location>
        <begin position="25"/>
        <end position="44"/>
    </location>
</feature>
<feature type="transmembrane region" description="Helical" evidence="6">
    <location>
        <begin position="137"/>
        <end position="157"/>
    </location>
</feature>